<dbReference type="GeneTree" id="ENSGT00940000177372"/>
<keyword evidence="2" id="KW-1185">Reference proteome</keyword>
<proteinExistence type="predicted"/>
<organism evidence="1 2">
    <name type="scientific">Pygocentrus nattereri</name>
    <name type="common">Red-bellied piranha</name>
    <dbReference type="NCBI Taxonomy" id="42514"/>
    <lineage>
        <taxon>Eukaryota</taxon>
        <taxon>Metazoa</taxon>
        <taxon>Chordata</taxon>
        <taxon>Craniata</taxon>
        <taxon>Vertebrata</taxon>
        <taxon>Euteleostomi</taxon>
        <taxon>Actinopterygii</taxon>
        <taxon>Neopterygii</taxon>
        <taxon>Teleostei</taxon>
        <taxon>Ostariophysi</taxon>
        <taxon>Characiformes</taxon>
        <taxon>Characoidei</taxon>
        <taxon>Pygocentrus</taxon>
    </lineage>
</organism>
<evidence type="ECO:0000313" key="1">
    <source>
        <dbReference type="Ensembl" id="ENSPNAP00000063839.1"/>
    </source>
</evidence>
<protein>
    <submittedName>
        <fullName evidence="1">Uncharacterized protein</fullName>
    </submittedName>
</protein>
<name>A0AAR2KMZ2_PYGNA</name>
<reference evidence="1 2" key="1">
    <citation type="submission" date="2020-10" db="EMBL/GenBank/DDBJ databases">
        <title>Pygocentrus nattereri (red-bellied piranha) genome, fPygNat1, primary haplotype.</title>
        <authorList>
            <person name="Myers G."/>
            <person name="Meyer A."/>
            <person name="Karagic N."/>
            <person name="Pippel M."/>
            <person name="Winkler S."/>
            <person name="Tracey A."/>
            <person name="Wood J."/>
            <person name="Formenti G."/>
            <person name="Howe K."/>
            <person name="Fedrigo O."/>
            <person name="Jarvis E.D."/>
        </authorList>
    </citation>
    <scope>NUCLEOTIDE SEQUENCE [LARGE SCALE GENOMIC DNA]</scope>
</reference>
<accession>A0AAR2KMZ2</accession>
<reference evidence="1" key="3">
    <citation type="submission" date="2025-09" db="UniProtKB">
        <authorList>
            <consortium name="Ensembl"/>
        </authorList>
    </citation>
    <scope>IDENTIFICATION</scope>
</reference>
<dbReference type="Ensembl" id="ENSPNAT00000053160.1">
    <property type="protein sequence ID" value="ENSPNAP00000063839.1"/>
    <property type="gene ID" value="ENSPNAG00000018933.2"/>
</dbReference>
<dbReference type="Proteomes" id="UP001501920">
    <property type="component" value="Chromosome 6"/>
</dbReference>
<reference evidence="1" key="2">
    <citation type="submission" date="2025-08" db="UniProtKB">
        <authorList>
            <consortium name="Ensembl"/>
        </authorList>
    </citation>
    <scope>IDENTIFICATION</scope>
</reference>
<dbReference type="AlphaFoldDB" id="A0AAR2KMZ2"/>
<evidence type="ECO:0000313" key="2">
    <source>
        <dbReference type="Proteomes" id="UP001501920"/>
    </source>
</evidence>
<sequence>MRLQVLIVKSCLEQNSSTRAIPTLRPTVSIALPERYDGSPDLCQGFLMQCSMFIEHDPEQFLMEIDKIHFVISLLTGKNSDILKLETCFLNSFRSCYSNLNCFGWFGA</sequence>